<evidence type="ECO:0000313" key="4">
    <source>
        <dbReference type="Proteomes" id="UP000242367"/>
    </source>
</evidence>
<proteinExistence type="predicted"/>
<evidence type="ECO:0000259" key="2">
    <source>
        <dbReference type="Pfam" id="PF00561"/>
    </source>
</evidence>
<dbReference type="PRINTS" id="PR00412">
    <property type="entry name" value="EPOXHYDRLASE"/>
</dbReference>
<dbReference type="PANTHER" id="PTHR43329">
    <property type="entry name" value="EPOXIDE HYDROLASE"/>
    <property type="match status" value="1"/>
</dbReference>
<dbReference type="InterPro" id="IPR029058">
    <property type="entry name" value="AB_hydrolase_fold"/>
</dbReference>
<keyword evidence="1 3" id="KW-0378">Hydrolase</keyword>
<sequence>MTEITHRVVRSASGLDMHVAEAGDGPLVLLLHGFPECWYSWRHQLTALAEAGYHAVAPDQRGYARTGGPADVAAYSLLHLAGDALGLIGALGADTAVVAGHDWGAPVAWAAAQFRPDLVRGVVGLSVPHYPRPSRPPLESLRALAGDGFYMLRFQEPGVPDAAFAEDRESTFRRVLWALSGDAEPFVPIIPEGKSFLDVCPEPETQPSWFTADDVRVFADEYAETGFTGPLNWYRNLDRNWELTAAWQRAPITPPAVYVAGDRDMVVTAPGALQAIERMRRDVPALRDPILLPGCGHWTQQERPAEVSAAMIDFLGSL</sequence>
<gene>
    <name evidence="3" type="ORF">BTM25_49580</name>
</gene>
<dbReference type="RefSeq" id="WP_103565445.1">
    <property type="nucleotide sequence ID" value="NZ_MTBP01000004.1"/>
</dbReference>
<accession>A0A2P4UCI0</accession>
<dbReference type="EC" id="3.3.2.10" evidence="3"/>
<evidence type="ECO:0000256" key="1">
    <source>
        <dbReference type="ARBA" id="ARBA00022801"/>
    </source>
</evidence>
<dbReference type="Proteomes" id="UP000242367">
    <property type="component" value="Unassembled WGS sequence"/>
</dbReference>
<dbReference type="AlphaFoldDB" id="A0A2P4UCI0"/>
<evidence type="ECO:0000313" key="3">
    <source>
        <dbReference type="EMBL" id="POM22754.1"/>
    </source>
</evidence>
<dbReference type="Pfam" id="PF00561">
    <property type="entry name" value="Abhydrolase_1"/>
    <property type="match status" value="1"/>
</dbReference>
<name>A0A2P4UCI0_9ACTN</name>
<dbReference type="InterPro" id="IPR000639">
    <property type="entry name" value="Epox_hydrolase-like"/>
</dbReference>
<dbReference type="Gene3D" id="3.40.50.1820">
    <property type="entry name" value="alpha/beta hydrolase"/>
    <property type="match status" value="1"/>
</dbReference>
<dbReference type="SUPFAM" id="SSF53474">
    <property type="entry name" value="alpha/beta-Hydrolases"/>
    <property type="match status" value="1"/>
</dbReference>
<dbReference type="GO" id="GO:0004301">
    <property type="term" value="F:epoxide hydrolase activity"/>
    <property type="evidence" value="ECO:0007669"/>
    <property type="project" value="UniProtKB-EC"/>
</dbReference>
<protein>
    <submittedName>
        <fullName evidence="3">Soluble epoxide hydrolase</fullName>
        <ecNumber evidence="3">3.3.2.10</ecNumber>
    </submittedName>
</protein>
<reference evidence="3 4" key="1">
    <citation type="journal article" date="2017" name="Chemistry">
        <title>Isolation, Biosynthesis and Chemical Modifications of Rubterolones A-F: Rare Tropolone Alkaloids from Actinomadura sp. 5-2.</title>
        <authorList>
            <person name="Guo H."/>
            <person name="Benndorf R."/>
            <person name="Leichnitz D."/>
            <person name="Klassen J.L."/>
            <person name="Vollmers J."/>
            <person name="Gorls H."/>
            <person name="Steinacker M."/>
            <person name="Weigel C."/>
            <person name="Dahse H.M."/>
            <person name="Kaster A.K."/>
            <person name="de Beer Z.W."/>
            <person name="Poulsen M."/>
            <person name="Beemelmanns C."/>
        </authorList>
    </citation>
    <scope>NUCLEOTIDE SEQUENCE [LARGE SCALE GENOMIC DNA]</scope>
    <source>
        <strain evidence="3 4">5-2</strain>
    </source>
</reference>
<dbReference type="EMBL" id="MTBP01000004">
    <property type="protein sequence ID" value="POM22754.1"/>
    <property type="molecule type" value="Genomic_DNA"/>
</dbReference>
<feature type="domain" description="AB hydrolase-1" evidence="2">
    <location>
        <begin position="26"/>
        <end position="131"/>
    </location>
</feature>
<organism evidence="3 4">
    <name type="scientific">Actinomadura rubteroloni</name>
    <dbReference type="NCBI Taxonomy" id="1926885"/>
    <lineage>
        <taxon>Bacteria</taxon>
        <taxon>Bacillati</taxon>
        <taxon>Actinomycetota</taxon>
        <taxon>Actinomycetes</taxon>
        <taxon>Streptosporangiales</taxon>
        <taxon>Thermomonosporaceae</taxon>
        <taxon>Actinomadura</taxon>
    </lineage>
</organism>
<keyword evidence="4" id="KW-1185">Reference proteome</keyword>
<comment type="caution">
    <text evidence="3">The sequence shown here is derived from an EMBL/GenBank/DDBJ whole genome shotgun (WGS) entry which is preliminary data.</text>
</comment>
<dbReference type="InterPro" id="IPR000073">
    <property type="entry name" value="AB_hydrolase_1"/>
</dbReference>